<keyword evidence="2" id="KW-1185">Reference proteome</keyword>
<dbReference type="AlphaFoldDB" id="A0A9W8N3I5"/>
<sequence>MVQRQRYWHADVGDGLRALPQRDNGAHGRLQRARLGRRAIHAQCARNLAHRRRPLSGLVRQRPASQHPACPSHHANETDVQPTRWGELDTFTTWTFQASGPYAELTESTFVANIRIAPSDNSDTISYIDYRFSKVLPGPACEEGKDDVVETVWNAGEL</sequence>
<gene>
    <name evidence="1" type="ORF">NPX13_g11110</name>
</gene>
<accession>A0A9W8N3I5</accession>
<evidence type="ECO:0000313" key="2">
    <source>
        <dbReference type="Proteomes" id="UP001148614"/>
    </source>
</evidence>
<name>A0A9W8N3I5_9PEZI</name>
<evidence type="ECO:0000313" key="1">
    <source>
        <dbReference type="EMBL" id="KAJ3552445.1"/>
    </source>
</evidence>
<protein>
    <submittedName>
        <fullName evidence="1">Uncharacterized protein</fullName>
    </submittedName>
</protein>
<dbReference type="Proteomes" id="UP001148614">
    <property type="component" value="Unassembled WGS sequence"/>
</dbReference>
<comment type="caution">
    <text evidence="1">The sequence shown here is derived from an EMBL/GenBank/DDBJ whole genome shotgun (WGS) entry which is preliminary data.</text>
</comment>
<dbReference type="EMBL" id="JANPWZ010003484">
    <property type="protein sequence ID" value="KAJ3552445.1"/>
    <property type="molecule type" value="Genomic_DNA"/>
</dbReference>
<proteinExistence type="predicted"/>
<organism evidence="1 2">
    <name type="scientific">Xylaria arbuscula</name>
    <dbReference type="NCBI Taxonomy" id="114810"/>
    <lineage>
        <taxon>Eukaryota</taxon>
        <taxon>Fungi</taxon>
        <taxon>Dikarya</taxon>
        <taxon>Ascomycota</taxon>
        <taxon>Pezizomycotina</taxon>
        <taxon>Sordariomycetes</taxon>
        <taxon>Xylariomycetidae</taxon>
        <taxon>Xylariales</taxon>
        <taxon>Xylariaceae</taxon>
        <taxon>Xylaria</taxon>
    </lineage>
</organism>
<reference evidence="1" key="1">
    <citation type="submission" date="2022-07" db="EMBL/GenBank/DDBJ databases">
        <title>Genome Sequence of Xylaria arbuscula.</title>
        <authorList>
            <person name="Buettner E."/>
        </authorList>
    </citation>
    <scope>NUCLEOTIDE SEQUENCE</scope>
    <source>
        <strain evidence="1">VT107</strain>
    </source>
</reference>